<dbReference type="InterPro" id="IPR035185">
    <property type="entry name" value="DUF5305"/>
</dbReference>
<organism evidence="2">
    <name type="scientific">bioreactor metagenome</name>
    <dbReference type="NCBI Taxonomy" id="1076179"/>
    <lineage>
        <taxon>unclassified sequences</taxon>
        <taxon>metagenomes</taxon>
        <taxon>ecological metagenomes</taxon>
    </lineage>
</organism>
<evidence type="ECO:0008006" key="3">
    <source>
        <dbReference type="Google" id="ProtNLM"/>
    </source>
</evidence>
<proteinExistence type="predicted"/>
<accession>A0A645ELG9</accession>
<keyword evidence="1" id="KW-0812">Transmembrane</keyword>
<dbReference type="AlphaFoldDB" id="A0A645ELG9"/>
<keyword evidence="1" id="KW-1133">Transmembrane helix</keyword>
<reference evidence="2" key="1">
    <citation type="submission" date="2019-08" db="EMBL/GenBank/DDBJ databases">
        <authorList>
            <person name="Kucharzyk K."/>
            <person name="Murdoch R.W."/>
            <person name="Higgins S."/>
            <person name="Loffler F."/>
        </authorList>
    </citation>
    <scope>NUCLEOTIDE SEQUENCE</scope>
</reference>
<feature type="transmembrane region" description="Helical" evidence="1">
    <location>
        <begin position="128"/>
        <end position="148"/>
    </location>
</feature>
<comment type="caution">
    <text evidence="2">The sequence shown here is derived from an EMBL/GenBank/DDBJ whole genome shotgun (WGS) entry which is preliminary data.</text>
</comment>
<protein>
    <recommendedName>
        <fullName evidence="3">DUF5305 domain-containing protein</fullName>
    </recommendedName>
</protein>
<sequence>MVLVSQVGTEEETKVIWEKVNVGAPLQQTDNVGQSIASNRSIRLRFENYDALVNSLIEEYDLVTDYVIKVVYDATVTIDYNGRTQEEKFNSYITIPFTNPIIEIGGIPDGSHEVSIDQDVQHSAAPDMSLLILYGAGILVCIGIILIIRFKTKALAKEDAYSQKVASIFKEYGNRLAGLTEALFYQSSVMISIDKIEDMVKIADEIGQTVFYYQVDDEAERKIEFYVFDEGRIYYMVLFGSL</sequence>
<name>A0A645ELG9_9ZZZZ</name>
<dbReference type="EMBL" id="VSSQ01048081">
    <property type="protein sequence ID" value="MPN02122.1"/>
    <property type="molecule type" value="Genomic_DNA"/>
</dbReference>
<evidence type="ECO:0000256" key="1">
    <source>
        <dbReference type="SAM" id="Phobius"/>
    </source>
</evidence>
<gene>
    <name evidence="2" type="ORF">SDC9_149335</name>
</gene>
<evidence type="ECO:0000313" key="2">
    <source>
        <dbReference type="EMBL" id="MPN02122.1"/>
    </source>
</evidence>
<dbReference type="Pfam" id="PF17231">
    <property type="entry name" value="DUF5305"/>
    <property type="match status" value="1"/>
</dbReference>
<keyword evidence="1" id="KW-0472">Membrane</keyword>